<protein>
    <recommendedName>
        <fullName evidence="6">Peptidyl-prolyl cis-trans isomerase</fullName>
        <ecNumber evidence="6">5.2.1.8</ecNumber>
    </recommendedName>
</protein>
<dbReference type="EMBL" id="QUNF01000003">
    <property type="protein sequence ID" value="REG92078.1"/>
    <property type="molecule type" value="Genomic_DNA"/>
</dbReference>
<organism evidence="9 10">
    <name type="scientific">Algoriphagus antarcticus</name>
    <dbReference type="NCBI Taxonomy" id="238540"/>
    <lineage>
        <taxon>Bacteria</taxon>
        <taxon>Pseudomonadati</taxon>
        <taxon>Bacteroidota</taxon>
        <taxon>Cytophagia</taxon>
        <taxon>Cytophagales</taxon>
        <taxon>Cyclobacteriaceae</taxon>
        <taxon>Algoriphagus</taxon>
    </lineage>
</organism>
<feature type="signal peptide" evidence="7">
    <location>
        <begin position="1"/>
        <end position="23"/>
    </location>
</feature>
<dbReference type="Pfam" id="PF00254">
    <property type="entry name" value="FKBP_C"/>
    <property type="match status" value="1"/>
</dbReference>
<dbReference type="PROSITE" id="PS50059">
    <property type="entry name" value="FKBP_PPIASE"/>
    <property type="match status" value="1"/>
</dbReference>
<evidence type="ECO:0000256" key="7">
    <source>
        <dbReference type="SAM" id="SignalP"/>
    </source>
</evidence>
<dbReference type="PANTHER" id="PTHR43811">
    <property type="entry name" value="FKBP-TYPE PEPTIDYL-PROLYL CIS-TRANS ISOMERASE FKPA"/>
    <property type="match status" value="1"/>
</dbReference>
<name>A0A3E0E1G6_9BACT</name>
<keyword evidence="3 5" id="KW-0697">Rotamase</keyword>
<dbReference type="InterPro" id="IPR046357">
    <property type="entry name" value="PPIase_dom_sf"/>
</dbReference>
<keyword evidence="4 5" id="KW-0413">Isomerase</keyword>
<dbReference type="GO" id="GO:0003755">
    <property type="term" value="F:peptidyl-prolyl cis-trans isomerase activity"/>
    <property type="evidence" value="ECO:0007669"/>
    <property type="project" value="UniProtKB-UniRule"/>
</dbReference>
<feature type="domain" description="PPIase FKBP-type" evidence="8">
    <location>
        <begin position="83"/>
        <end position="185"/>
    </location>
</feature>
<evidence type="ECO:0000259" key="8">
    <source>
        <dbReference type="PROSITE" id="PS50059"/>
    </source>
</evidence>
<evidence type="ECO:0000256" key="1">
    <source>
        <dbReference type="ARBA" id="ARBA00000971"/>
    </source>
</evidence>
<evidence type="ECO:0000256" key="4">
    <source>
        <dbReference type="ARBA" id="ARBA00023235"/>
    </source>
</evidence>
<sequence length="185" mass="20645">MILQKASIFFFLVLAVVFSSCEANNPFDRGPVYDVEGNLAKDSLLIVDYLETAEIDSLYRIHDPSGVVIIVQEEGTGSRPISGNVIYTRYIGSLMSDGSLFDTNIENVAIENDIYDENREYDLLSFLLGSGTVIQGWDIAFRRLRSGSKAQLLIPSTYGYRDDPNRAAIPPNSILIFDVEFRGMD</sequence>
<gene>
    <name evidence="9" type="ORF">C8N25_103155</name>
</gene>
<proteinExistence type="inferred from homology"/>
<comment type="catalytic activity">
    <reaction evidence="1 5 6">
        <text>[protein]-peptidylproline (omega=180) = [protein]-peptidylproline (omega=0)</text>
        <dbReference type="Rhea" id="RHEA:16237"/>
        <dbReference type="Rhea" id="RHEA-COMP:10747"/>
        <dbReference type="Rhea" id="RHEA-COMP:10748"/>
        <dbReference type="ChEBI" id="CHEBI:83833"/>
        <dbReference type="ChEBI" id="CHEBI:83834"/>
        <dbReference type="EC" id="5.2.1.8"/>
    </reaction>
</comment>
<keyword evidence="7" id="KW-0732">Signal</keyword>
<feature type="chain" id="PRO_5017708388" description="Peptidyl-prolyl cis-trans isomerase" evidence="7">
    <location>
        <begin position="24"/>
        <end position="185"/>
    </location>
</feature>
<dbReference type="Gene3D" id="3.10.50.40">
    <property type="match status" value="1"/>
</dbReference>
<keyword evidence="10" id="KW-1185">Reference proteome</keyword>
<dbReference type="OrthoDB" id="9814548at2"/>
<comment type="similarity">
    <text evidence="2 6">Belongs to the FKBP-type PPIase family.</text>
</comment>
<reference evidence="9 10" key="1">
    <citation type="submission" date="2018-08" db="EMBL/GenBank/DDBJ databases">
        <title>Genomic Encyclopedia of Archaeal and Bacterial Type Strains, Phase II (KMG-II): from individual species to whole genera.</title>
        <authorList>
            <person name="Goeker M."/>
        </authorList>
    </citation>
    <scope>NUCLEOTIDE SEQUENCE [LARGE SCALE GENOMIC DNA]</scope>
    <source>
        <strain evidence="9 10">DSM 15986</strain>
    </source>
</reference>
<evidence type="ECO:0000256" key="5">
    <source>
        <dbReference type="PROSITE-ProRule" id="PRU00277"/>
    </source>
</evidence>
<dbReference type="Proteomes" id="UP000256405">
    <property type="component" value="Unassembled WGS sequence"/>
</dbReference>
<dbReference type="EC" id="5.2.1.8" evidence="6"/>
<dbReference type="SUPFAM" id="SSF54534">
    <property type="entry name" value="FKBP-like"/>
    <property type="match status" value="1"/>
</dbReference>
<evidence type="ECO:0000256" key="3">
    <source>
        <dbReference type="ARBA" id="ARBA00023110"/>
    </source>
</evidence>
<dbReference type="RefSeq" id="WP_086539363.1">
    <property type="nucleotide sequence ID" value="NZ_MSSW01000001.1"/>
</dbReference>
<dbReference type="InterPro" id="IPR001179">
    <property type="entry name" value="PPIase_FKBP_dom"/>
</dbReference>
<dbReference type="PANTHER" id="PTHR43811:SF19">
    <property type="entry name" value="39 KDA FK506-BINDING NUCLEAR PROTEIN"/>
    <property type="match status" value="1"/>
</dbReference>
<evidence type="ECO:0000256" key="2">
    <source>
        <dbReference type="ARBA" id="ARBA00006577"/>
    </source>
</evidence>
<comment type="caution">
    <text evidence="9">The sequence shown here is derived from an EMBL/GenBank/DDBJ whole genome shotgun (WGS) entry which is preliminary data.</text>
</comment>
<evidence type="ECO:0000313" key="10">
    <source>
        <dbReference type="Proteomes" id="UP000256405"/>
    </source>
</evidence>
<dbReference type="AlphaFoldDB" id="A0A3E0E1G6"/>
<evidence type="ECO:0000256" key="6">
    <source>
        <dbReference type="RuleBase" id="RU003915"/>
    </source>
</evidence>
<evidence type="ECO:0000313" key="9">
    <source>
        <dbReference type="EMBL" id="REG92078.1"/>
    </source>
</evidence>
<dbReference type="PROSITE" id="PS51257">
    <property type="entry name" value="PROKAR_LIPOPROTEIN"/>
    <property type="match status" value="1"/>
</dbReference>
<accession>A0A3E0E1G6</accession>